<evidence type="ECO:0000256" key="5">
    <source>
        <dbReference type="ARBA" id="ARBA00023136"/>
    </source>
</evidence>
<evidence type="ECO:0000256" key="9">
    <source>
        <dbReference type="SAM" id="MobiDB-lite"/>
    </source>
</evidence>
<evidence type="ECO:0000256" key="6">
    <source>
        <dbReference type="ARBA" id="ARBA00023180"/>
    </source>
</evidence>
<dbReference type="Proteomes" id="UP000001064">
    <property type="component" value="Unassembled WGS sequence"/>
</dbReference>
<dbReference type="GO" id="GO:0005783">
    <property type="term" value="C:endoplasmic reticulum"/>
    <property type="evidence" value="ECO:0000318"/>
    <property type="project" value="GO_Central"/>
</dbReference>
<feature type="transmembrane region" description="Helical" evidence="8">
    <location>
        <begin position="260"/>
        <end position="284"/>
    </location>
</feature>
<evidence type="ECO:0000256" key="2">
    <source>
        <dbReference type="ARBA" id="ARBA00022679"/>
    </source>
</evidence>
<dbReference type="InterPro" id="IPR039859">
    <property type="entry name" value="PFA4/ZDH16/20/ERF2-like"/>
</dbReference>
<keyword evidence="3 8" id="KW-0812">Transmembrane</keyword>
<dbReference type="OMA" id="YLVANHF"/>
<evidence type="ECO:0000313" key="12">
    <source>
        <dbReference type="Proteomes" id="UP000001064"/>
    </source>
</evidence>
<feature type="region of interest" description="Disordered" evidence="9">
    <location>
        <begin position="1"/>
        <end position="108"/>
    </location>
</feature>
<dbReference type="EMBL" id="GL871040">
    <property type="protein sequence ID" value="EGC36027.1"/>
    <property type="molecule type" value="Genomic_DNA"/>
</dbReference>
<dbReference type="GO" id="GO:0006612">
    <property type="term" value="P:protein targeting to membrane"/>
    <property type="evidence" value="ECO:0000318"/>
    <property type="project" value="GO_Central"/>
</dbReference>
<dbReference type="InterPro" id="IPR001594">
    <property type="entry name" value="Palmitoyltrfase_DHHC"/>
</dbReference>
<organism evidence="11 12">
    <name type="scientific">Dictyostelium purpureum</name>
    <name type="common">Slime mold</name>
    <dbReference type="NCBI Taxonomy" id="5786"/>
    <lineage>
        <taxon>Eukaryota</taxon>
        <taxon>Amoebozoa</taxon>
        <taxon>Evosea</taxon>
        <taxon>Eumycetozoa</taxon>
        <taxon>Dictyostelia</taxon>
        <taxon>Dictyosteliales</taxon>
        <taxon>Dictyosteliaceae</taxon>
        <taxon>Dictyostelium</taxon>
    </lineage>
</organism>
<feature type="compositionally biased region" description="Acidic residues" evidence="9">
    <location>
        <begin position="98"/>
        <end position="108"/>
    </location>
</feature>
<keyword evidence="6" id="KW-0325">Glycoprotein</keyword>
<reference evidence="12" key="1">
    <citation type="journal article" date="2011" name="Genome Biol.">
        <title>Comparative genomics of the social amoebae Dictyostelium discoideum and Dictyostelium purpureum.</title>
        <authorList>
            <consortium name="US DOE Joint Genome Institute (JGI-PGF)"/>
            <person name="Sucgang R."/>
            <person name="Kuo A."/>
            <person name="Tian X."/>
            <person name="Salerno W."/>
            <person name="Parikh A."/>
            <person name="Feasley C.L."/>
            <person name="Dalin E."/>
            <person name="Tu H."/>
            <person name="Huang E."/>
            <person name="Barry K."/>
            <person name="Lindquist E."/>
            <person name="Shapiro H."/>
            <person name="Bruce D."/>
            <person name="Schmutz J."/>
            <person name="Salamov A."/>
            <person name="Fey P."/>
            <person name="Gaudet P."/>
            <person name="Anjard C."/>
            <person name="Babu M.M."/>
            <person name="Basu S."/>
            <person name="Bushmanova Y."/>
            <person name="van der Wel H."/>
            <person name="Katoh-Kurasawa M."/>
            <person name="Dinh C."/>
            <person name="Coutinho P.M."/>
            <person name="Saito T."/>
            <person name="Elias M."/>
            <person name="Schaap P."/>
            <person name="Kay R.R."/>
            <person name="Henrissat B."/>
            <person name="Eichinger L."/>
            <person name="Rivero F."/>
            <person name="Putnam N.H."/>
            <person name="West C.M."/>
            <person name="Loomis W.F."/>
            <person name="Chisholm R.L."/>
            <person name="Shaulsky G."/>
            <person name="Strassmann J.E."/>
            <person name="Queller D.C."/>
            <person name="Kuspa A."/>
            <person name="Grigoriev I.V."/>
        </authorList>
    </citation>
    <scope>NUCLEOTIDE SEQUENCE [LARGE SCALE GENOMIC DNA]</scope>
    <source>
        <strain evidence="12">QSDP1</strain>
    </source>
</reference>
<dbReference type="GO" id="GO:0005794">
    <property type="term" value="C:Golgi apparatus"/>
    <property type="evidence" value="ECO:0000318"/>
    <property type="project" value="GO_Central"/>
</dbReference>
<evidence type="ECO:0000256" key="3">
    <source>
        <dbReference type="ARBA" id="ARBA00022692"/>
    </source>
</evidence>
<feature type="compositionally biased region" description="Polar residues" evidence="9">
    <location>
        <begin position="40"/>
        <end position="53"/>
    </location>
</feature>
<sequence length="347" mass="40926">MTTATTSNKNTADYKNHENKNKYESEKNLENEESLDSHKGNQNGHYNRNLSSRISDEDEDEDDDDDDDEDDDDKKTTNINTKCNNSKNNNSKNNDNENNNESDDYSDYDEEEFTKNLTTQEISIFFYGLCLLPFTNPGVIKSDPNEDIVEFMNLLENQKNIPDICPTCDIHKPLRAKHCKFCKYCVARYDHHCIWVNNCVGSSNHRLFVLILALYSFIAFPMYYVVIKFLQLDQNAPLFDDGYYQAIEYYYNTHRMVSIFFIYGLLAWIWILKLLSAQILGIIFNCTLNEVLNITRYAYLRKEGTWNIFHRGVLYNIKEFFFESKKWYTSFFDPTTDSKNDFKKKNK</sequence>
<name>F0ZJ67_DICPU</name>
<comment type="subcellular location">
    <subcellularLocation>
        <location evidence="1">Membrane</location>
        <topology evidence="1">Multi-pass membrane protein</topology>
    </subcellularLocation>
</comment>
<dbReference type="GeneID" id="10500350"/>
<comment type="domain">
    <text evidence="8">The DHHC domain is required for palmitoyltransferase activity.</text>
</comment>
<dbReference type="InParanoid" id="F0ZJ67"/>
<feature type="domain" description="Palmitoyltransferase DHHC" evidence="10">
    <location>
        <begin position="160"/>
        <end position="293"/>
    </location>
</feature>
<dbReference type="eggNOG" id="KOG0509">
    <property type="taxonomic scope" value="Eukaryota"/>
</dbReference>
<evidence type="ECO:0000256" key="8">
    <source>
        <dbReference type="RuleBase" id="RU079119"/>
    </source>
</evidence>
<protein>
    <recommendedName>
        <fullName evidence="8">Palmitoyltransferase</fullName>
        <ecNumber evidence="8">2.3.1.225</ecNumber>
    </recommendedName>
</protein>
<dbReference type="KEGG" id="dpp:DICPUDRAFT_78312"/>
<dbReference type="PANTHER" id="PTHR22883">
    <property type="entry name" value="ZINC FINGER DHHC DOMAIN CONTAINING PROTEIN"/>
    <property type="match status" value="1"/>
</dbReference>
<feature type="compositionally biased region" description="Polar residues" evidence="9">
    <location>
        <begin position="1"/>
        <end position="11"/>
    </location>
</feature>
<evidence type="ECO:0000256" key="4">
    <source>
        <dbReference type="ARBA" id="ARBA00022989"/>
    </source>
</evidence>
<evidence type="ECO:0000256" key="1">
    <source>
        <dbReference type="ARBA" id="ARBA00004141"/>
    </source>
</evidence>
<keyword evidence="4 8" id="KW-1133">Transmembrane helix</keyword>
<keyword evidence="12" id="KW-1185">Reference proteome</keyword>
<accession>F0ZJ67</accession>
<dbReference type="Pfam" id="PF01529">
    <property type="entry name" value="DHHC"/>
    <property type="match status" value="1"/>
</dbReference>
<dbReference type="OrthoDB" id="6781668at2759"/>
<comment type="similarity">
    <text evidence="8">Belongs to the DHHC palmitoyltransferase family.</text>
</comment>
<proteinExistence type="inferred from homology"/>
<gene>
    <name evidence="11" type="ORF">DICPUDRAFT_78312</name>
</gene>
<keyword evidence="2 8" id="KW-0808">Transferase</keyword>
<dbReference type="PROSITE" id="PS50216">
    <property type="entry name" value="DHHC"/>
    <property type="match status" value="1"/>
</dbReference>
<dbReference type="PANTHER" id="PTHR22883:SF127">
    <property type="entry name" value="ZDHHC-TYPE PALMITOYLTRANSFERASE 3-RELATED"/>
    <property type="match status" value="1"/>
</dbReference>
<dbReference type="RefSeq" id="XP_003287465.1">
    <property type="nucleotide sequence ID" value="XM_003287417.1"/>
</dbReference>
<feature type="compositionally biased region" description="Basic and acidic residues" evidence="9">
    <location>
        <begin position="12"/>
        <end position="39"/>
    </location>
</feature>
<dbReference type="VEuPathDB" id="AmoebaDB:DICPUDRAFT_78312"/>
<feature type="transmembrane region" description="Helical" evidence="8">
    <location>
        <begin position="207"/>
        <end position="226"/>
    </location>
</feature>
<feature type="compositionally biased region" description="Acidic residues" evidence="9">
    <location>
        <begin position="56"/>
        <end position="72"/>
    </location>
</feature>
<feature type="compositionally biased region" description="Low complexity" evidence="9">
    <location>
        <begin position="77"/>
        <end position="97"/>
    </location>
</feature>
<keyword evidence="5 8" id="KW-0472">Membrane</keyword>
<evidence type="ECO:0000313" key="11">
    <source>
        <dbReference type="EMBL" id="EGC36027.1"/>
    </source>
</evidence>
<dbReference type="EC" id="2.3.1.225" evidence="8"/>
<dbReference type="GO" id="GO:0016020">
    <property type="term" value="C:membrane"/>
    <property type="evidence" value="ECO:0007669"/>
    <property type="project" value="UniProtKB-SubCell"/>
</dbReference>
<dbReference type="GO" id="GO:0019706">
    <property type="term" value="F:protein-cysteine S-palmitoyltransferase activity"/>
    <property type="evidence" value="ECO:0000318"/>
    <property type="project" value="GO_Central"/>
</dbReference>
<evidence type="ECO:0000256" key="7">
    <source>
        <dbReference type="ARBA" id="ARBA00023315"/>
    </source>
</evidence>
<comment type="catalytic activity">
    <reaction evidence="8">
        <text>L-cysteinyl-[protein] + hexadecanoyl-CoA = S-hexadecanoyl-L-cysteinyl-[protein] + CoA</text>
        <dbReference type="Rhea" id="RHEA:36683"/>
        <dbReference type="Rhea" id="RHEA-COMP:10131"/>
        <dbReference type="Rhea" id="RHEA-COMP:11032"/>
        <dbReference type="ChEBI" id="CHEBI:29950"/>
        <dbReference type="ChEBI" id="CHEBI:57287"/>
        <dbReference type="ChEBI" id="CHEBI:57379"/>
        <dbReference type="ChEBI" id="CHEBI:74151"/>
        <dbReference type="EC" id="2.3.1.225"/>
    </reaction>
</comment>
<keyword evidence="7 8" id="KW-0012">Acyltransferase</keyword>
<dbReference type="AlphaFoldDB" id="F0ZJ67"/>
<evidence type="ECO:0000259" key="10">
    <source>
        <dbReference type="Pfam" id="PF01529"/>
    </source>
</evidence>